<dbReference type="InterPro" id="IPR012337">
    <property type="entry name" value="RNaseH-like_sf"/>
</dbReference>
<name>A0AAQ4ES63_AMBAM</name>
<dbReference type="AlphaFoldDB" id="A0AAQ4ES63"/>
<accession>A0AAQ4ES63</accession>
<reference evidence="1 2" key="1">
    <citation type="journal article" date="2023" name="Arcadia Sci">
        <title>De novo assembly of a long-read Amblyomma americanum tick genome.</title>
        <authorList>
            <person name="Chou S."/>
            <person name="Poskanzer K.E."/>
            <person name="Rollins M."/>
            <person name="Thuy-Boun P.S."/>
        </authorList>
    </citation>
    <scope>NUCLEOTIDE SEQUENCE [LARGE SCALE GENOMIC DNA]</scope>
    <source>
        <strain evidence="1">F_SG_1</strain>
        <tissue evidence="1">Salivary glands</tissue>
    </source>
</reference>
<organism evidence="1 2">
    <name type="scientific">Amblyomma americanum</name>
    <name type="common">Lone star tick</name>
    <dbReference type="NCBI Taxonomy" id="6943"/>
    <lineage>
        <taxon>Eukaryota</taxon>
        <taxon>Metazoa</taxon>
        <taxon>Ecdysozoa</taxon>
        <taxon>Arthropoda</taxon>
        <taxon>Chelicerata</taxon>
        <taxon>Arachnida</taxon>
        <taxon>Acari</taxon>
        <taxon>Parasitiformes</taxon>
        <taxon>Ixodida</taxon>
        <taxon>Ixodoidea</taxon>
        <taxon>Ixodidae</taxon>
        <taxon>Amblyomminae</taxon>
        <taxon>Amblyomma</taxon>
    </lineage>
</organism>
<dbReference type="Proteomes" id="UP001321473">
    <property type="component" value="Unassembled WGS sequence"/>
</dbReference>
<proteinExistence type="predicted"/>
<evidence type="ECO:0000313" key="1">
    <source>
        <dbReference type="EMBL" id="KAK8777616.1"/>
    </source>
</evidence>
<dbReference type="EMBL" id="JARKHS020011639">
    <property type="protein sequence ID" value="KAK8777616.1"/>
    <property type="molecule type" value="Genomic_DNA"/>
</dbReference>
<dbReference type="SUPFAM" id="SSF53098">
    <property type="entry name" value="Ribonuclease H-like"/>
    <property type="match status" value="1"/>
</dbReference>
<protein>
    <submittedName>
        <fullName evidence="1">Uncharacterized protein</fullName>
    </submittedName>
</protein>
<sequence length="146" mass="16187">MLVAATLLPRFKLSWSDDEAKPNAVVETVKSELPRFSRLAGILTATCLSSSTTEDDFFGNSFTSSSSEDEELLRYILVPRTFALSGLKENFPRVHQLFLKVNTGVPSSASVVRLFSVGADVFTKKRGKLSDDSFEMQLLLKFNSKL</sequence>
<keyword evidence="2" id="KW-1185">Reference proteome</keyword>
<gene>
    <name evidence="1" type="ORF">V5799_029039</name>
</gene>
<comment type="caution">
    <text evidence="1">The sequence shown here is derived from an EMBL/GenBank/DDBJ whole genome shotgun (WGS) entry which is preliminary data.</text>
</comment>
<evidence type="ECO:0000313" key="2">
    <source>
        <dbReference type="Proteomes" id="UP001321473"/>
    </source>
</evidence>